<reference evidence="5" key="2">
    <citation type="journal article" date="2023" name="BMC Genomics">
        <title>Pest status, molecular evolution, and epigenetic factors derived from the genome assembly of Frankliniella fusca, a thysanopteran phytovirus vector.</title>
        <authorList>
            <person name="Catto M.A."/>
            <person name="Labadie P.E."/>
            <person name="Jacobson A.L."/>
            <person name="Kennedy G.G."/>
            <person name="Srinivasan R."/>
            <person name="Hunt B.G."/>
        </authorList>
    </citation>
    <scope>NUCLEOTIDE SEQUENCE</scope>
    <source>
        <strain evidence="5">PL_HMW_Pooled</strain>
    </source>
</reference>
<dbReference type="InterPro" id="IPR013098">
    <property type="entry name" value="Ig_I-set"/>
</dbReference>
<name>A0AAE1GZA0_9NEOP</name>
<evidence type="ECO:0000256" key="3">
    <source>
        <dbReference type="ARBA" id="ARBA00023319"/>
    </source>
</evidence>
<dbReference type="InterPro" id="IPR003599">
    <property type="entry name" value="Ig_sub"/>
</dbReference>
<dbReference type="PANTHER" id="PTHR12231">
    <property type="entry name" value="CTX-RELATED TYPE I TRANSMEMBRANE PROTEIN"/>
    <property type="match status" value="1"/>
</dbReference>
<dbReference type="InterPro" id="IPR007110">
    <property type="entry name" value="Ig-like_dom"/>
</dbReference>
<dbReference type="Proteomes" id="UP001219518">
    <property type="component" value="Unassembled WGS sequence"/>
</dbReference>
<dbReference type="SMART" id="SM00409">
    <property type="entry name" value="IG"/>
    <property type="match status" value="1"/>
</dbReference>
<dbReference type="FunFam" id="2.60.40.10:FF:000032">
    <property type="entry name" value="palladin isoform X1"/>
    <property type="match status" value="1"/>
</dbReference>
<dbReference type="CDD" id="cd00096">
    <property type="entry name" value="Ig"/>
    <property type="match status" value="1"/>
</dbReference>
<proteinExistence type="predicted"/>
<keyword evidence="1" id="KW-0677">Repeat</keyword>
<keyword evidence="6" id="KW-1185">Reference proteome</keyword>
<sequence length="203" mass="22746">MSQNSLQLVNKTANYTKPTLLKRFSVLTVQRFIRFVDNYSSETLPLYKITRQQMGAYLCIASNEVPPAVSKRISLNVNFAPTIHAPSQLLGAPVGTDVTLECKVEAYPNTMNYWEDQRSTILLNGSKHVVNERRESYHVHMYLTVLNLTLRDYGVYKCISKNSLGAAESTVRIYGPKVASFGAVGSVPLFPDYKPPIETRGSH</sequence>
<organism evidence="5 6">
    <name type="scientific">Frankliniella fusca</name>
    <dbReference type="NCBI Taxonomy" id="407009"/>
    <lineage>
        <taxon>Eukaryota</taxon>
        <taxon>Metazoa</taxon>
        <taxon>Ecdysozoa</taxon>
        <taxon>Arthropoda</taxon>
        <taxon>Hexapoda</taxon>
        <taxon>Insecta</taxon>
        <taxon>Pterygota</taxon>
        <taxon>Neoptera</taxon>
        <taxon>Paraneoptera</taxon>
        <taxon>Thysanoptera</taxon>
        <taxon>Terebrantia</taxon>
        <taxon>Thripoidea</taxon>
        <taxon>Thripidae</taxon>
        <taxon>Frankliniella</taxon>
    </lineage>
</organism>
<dbReference type="SUPFAM" id="SSF48726">
    <property type="entry name" value="Immunoglobulin"/>
    <property type="match status" value="2"/>
</dbReference>
<gene>
    <name evidence="5" type="ORF">KUF71_004524</name>
</gene>
<comment type="caution">
    <text evidence="5">The sequence shown here is derived from an EMBL/GenBank/DDBJ whole genome shotgun (WGS) entry which is preliminary data.</text>
</comment>
<dbReference type="PANTHER" id="PTHR12231:SF105">
    <property type="entry name" value="LACHESIN-LIKE PROTEIN"/>
    <property type="match status" value="1"/>
</dbReference>
<dbReference type="Gene3D" id="2.60.40.10">
    <property type="entry name" value="Immunoglobulins"/>
    <property type="match status" value="2"/>
</dbReference>
<dbReference type="InterPro" id="IPR051170">
    <property type="entry name" value="Neural/epithelial_adhesion"/>
</dbReference>
<dbReference type="GO" id="GO:0043005">
    <property type="term" value="C:neuron projection"/>
    <property type="evidence" value="ECO:0007669"/>
    <property type="project" value="TreeGrafter"/>
</dbReference>
<dbReference type="EMBL" id="JAHWGI010000287">
    <property type="protein sequence ID" value="KAK3911844.1"/>
    <property type="molecule type" value="Genomic_DNA"/>
</dbReference>
<dbReference type="Pfam" id="PF07679">
    <property type="entry name" value="I-set"/>
    <property type="match status" value="1"/>
</dbReference>
<protein>
    <submittedName>
        <fullName evidence="5">Neurotrimin</fullName>
    </submittedName>
</protein>
<evidence type="ECO:0000313" key="6">
    <source>
        <dbReference type="Proteomes" id="UP001219518"/>
    </source>
</evidence>
<dbReference type="PROSITE" id="PS50835">
    <property type="entry name" value="IG_LIKE"/>
    <property type="match status" value="1"/>
</dbReference>
<accession>A0AAE1GZA0</accession>
<evidence type="ECO:0000313" key="5">
    <source>
        <dbReference type="EMBL" id="KAK3911844.1"/>
    </source>
</evidence>
<keyword evidence="3" id="KW-0393">Immunoglobulin domain</keyword>
<dbReference type="InterPro" id="IPR036179">
    <property type="entry name" value="Ig-like_dom_sf"/>
</dbReference>
<evidence type="ECO:0000256" key="1">
    <source>
        <dbReference type="ARBA" id="ARBA00022737"/>
    </source>
</evidence>
<dbReference type="InterPro" id="IPR013783">
    <property type="entry name" value="Ig-like_fold"/>
</dbReference>
<evidence type="ECO:0000256" key="2">
    <source>
        <dbReference type="ARBA" id="ARBA00023157"/>
    </source>
</evidence>
<keyword evidence="2" id="KW-1015">Disulfide bond</keyword>
<reference evidence="5" key="1">
    <citation type="submission" date="2021-07" db="EMBL/GenBank/DDBJ databases">
        <authorList>
            <person name="Catto M.A."/>
            <person name="Jacobson A."/>
            <person name="Kennedy G."/>
            <person name="Labadie P."/>
            <person name="Hunt B.G."/>
            <person name="Srinivasan R."/>
        </authorList>
    </citation>
    <scope>NUCLEOTIDE SEQUENCE</scope>
    <source>
        <strain evidence="5">PL_HMW_Pooled</strain>
        <tissue evidence="5">Head</tissue>
    </source>
</reference>
<evidence type="ECO:0000259" key="4">
    <source>
        <dbReference type="PROSITE" id="PS50835"/>
    </source>
</evidence>
<dbReference type="AlphaFoldDB" id="A0AAE1GZA0"/>
<feature type="domain" description="Ig-like" evidence="4">
    <location>
        <begin position="81"/>
        <end position="174"/>
    </location>
</feature>